<evidence type="ECO:0000313" key="3">
    <source>
        <dbReference type="EMBL" id="EOA94374.1"/>
    </source>
</evidence>
<gene>
    <name evidence="3" type="ORF">Anapl_08260</name>
</gene>
<evidence type="ECO:0000256" key="2">
    <source>
        <dbReference type="SAM" id="SignalP"/>
    </source>
</evidence>
<accession>R0KYX2</accession>
<protein>
    <submittedName>
        <fullName evidence="3">Uncharacterized protein</fullName>
    </submittedName>
</protein>
<dbReference type="Proteomes" id="UP000296049">
    <property type="component" value="Unassembled WGS sequence"/>
</dbReference>
<feature type="signal peptide" evidence="2">
    <location>
        <begin position="1"/>
        <end position="22"/>
    </location>
</feature>
<organism evidence="3 4">
    <name type="scientific">Anas platyrhynchos</name>
    <name type="common">Mallard</name>
    <name type="synonym">Anas boschas</name>
    <dbReference type="NCBI Taxonomy" id="8839"/>
    <lineage>
        <taxon>Eukaryota</taxon>
        <taxon>Metazoa</taxon>
        <taxon>Chordata</taxon>
        <taxon>Craniata</taxon>
        <taxon>Vertebrata</taxon>
        <taxon>Euteleostomi</taxon>
        <taxon>Archelosauria</taxon>
        <taxon>Archosauria</taxon>
        <taxon>Dinosauria</taxon>
        <taxon>Saurischia</taxon>
        <taxon>Theropoda</taxon>
        <taxon>Coelurosauria</taxon>
        <taxon>Aves</taxon>
        <taxon>Neognathae</taxon>
        <taxon>Galloanserae</taxon>
        <taxon>Anseriformes</taxon>
        <taxon>Anatidae</taxon>
        <taxon>Anatinae</taxon>
        <taxon>Anas</taxon>
    </lineage>
</organism>
<keyword evidence="2" id="KW-0732">Signal</keyword>
<evidence type="ECO:0000313" key="4">
    <source>
        <dbReference type="Proteomes" id="UP000296049"/>
    </source>
</evidence>
<name>R0KYX2_ANAPL</name>
<evidence type="ECO:0000256" key="1">
    <source>
        <dbReference type="SAM" id="MobiDB-lite"/>
    </source>
</evidence>
<feature type="region of interest" description="Disordered" evidence="1">
    <location>
        <begin position="22"/>
        <end position="52"/>
    </location>
</feature>
<dbReference type="AlphaFoldDB" id="R0KYX2"/>
<dbReference type="EMBL" id="KB744812">
    <property type="protein sequence ID" value="EOA94374.1"/>
    <property type="molecule type" value="Genomic_DNA"/>
</dbReference>
<feature type="chain" id="PRO_5004343537" evidence="2">
    <location>
        <begin position="23"/>
        <end position="188"/>
    </location>
</feature>
<reference evidence="4" key="1">
    <citation type="journal article" date="2013" name="Nat. Genet.">
        <title>The duck genome and transcriptome provide insight into an avian influenza virus reservoir species.</title>
        <authorList>
            <person name="Huang Y."/>
            <person name="Li Y."/>
            <person name="Burt D.W."/>
            <person name="Chen H."/>
            <person name="Zhang Y."/>
            <person name="Qian W."/>
            <person name="Kim H."/>
            <person name="Gan S."/>
            <person name="Zhao Y."/>
            <person name="Li J."/>
            <person name="Yi K."/>
            <person name="Feng H."/>
            <person name="Zhu P."/>
            <person name="Li B."/>
            <person name="Liu Q."/>
            <person name="Fairley S."/>
            <person name="Magor K.E."/>
            <person name="Du Z."/>
            <person name="Hu X."/>
            <person name="Goodman L."/>
            <person name="Tafer H."/>
            <person name="Vignal A."/>
            <person name="Lee T."/>
            <person name="Kim K.W."/>
            <person name="Sheng Z."/>
            <person name="An Y."/>
            <person name="Searle S."/>
            <person name="Herrero J."/>
            <person name="Groenen M.A."/>
            <person name="Crooijmans R.P."/>
            <person name="Faraut T."/>
            <person name="Cai Q."/>
            <person name="Webster R.G."/>
            <person name="Aldridge J.R."/>
            <person name="Warren W.C."/>
            <person name="Bartschat S."/>
            <person name="Kehr S."/>
            <person name="Marz M."/>
            <person name="Stadler P.F."/>
            <person name="Smith J."/>
            <person name="Kraus R.H."/>
            <person name="Zhao Y."/>
            <person name="Ren L."/>
            <person name="Fei J."/>
            <person name="Morisson M."/>
            <person name="Kaiser P."/>
            <person name="Griffin D.K."/>
            <person name="Rao M."/>
            <person name="Pitel F."/>
            <person name="Wang J."/>
            <person name="Li N."/>
        </authorList>
    </citation>
    <scope>NUCLEOTIDE SEQUENCE [LARGE SCALE GENOMIC DNA]</scope>
</reference>
<feature type="region of interest" description="Disordered" evidence="1">
    <location>
        <begin position="150"/>
        <end position="170"/>
    </location>
</feature>
<dbReference type="PROSITE" id="PS51257">
    <property type="entry name" value="PROKAR_LIPOPROTEIN"/>
    <property type="match status" value="1"/>
</dbReference>
<keyword evidence="4" id="KW-1185">Reference proteome</keyword>
<proteinExistence type="predicted"/>
<sequence length="188" mass="19893">MRRKETGPGLLWALAVAGTSCAQSQGRSRPHASDGDSILVAGGRSRGDSSLRREGLGTKLSFSKGWEASAAQLATLTGQPAARPVWLCSGKLHSAEPLGPMHRGSVLPAPQGQVMPTQVQLLRQEQESIPLLRCHSAVGRNRLVPQVHRENRAGSSEGPNCSPQPPSDKASFVRIPHQVISSICGSKA</sequence>